<comment type="subcellular location">
    <subcellularLocation>
        <location evidence="1 9">Cell inner membrane</location>
        <topology evidence="1 9">Single-pass membrane protein</topology>
    </subcellularLocation>
</comment>
<protein>
    <recommendedName>
        <fullName evidence="9">Membrane fusion protein (MFP) family protein</fullName>
    </recommendedName>
</protein>
<dbReference type="AlphaFoldDB" id="A0A0B9GGT1"/>
<comment type="caution">
    <text evidence="12">The sequence shown here is derived from an EMBL/GenBank/DDBJ whole genome shotgun (WGS) entry which is preliminary data.</text>
</comment>
<evidence type="ECO:0000259" key="10">
    <source>
        <dbReference type="Pfam" id="PF25917"/>
    </source>
</evidence>
<evidence type="ECO:0000256" key="3">
    <source>
        <dbReference type="ARBA" id="ARBA00022448"/>
    </source>
</evidence>
<gene>
    <name evidence="12" type="ORF">RJ45_08805</name>
</gene>
<dbReference type="PRINTS" id="PR01490">
    <property type="entry name" value="RTXTOXIND"/>
</dbReference>
<evidence type="ECO:0000259" key="11">
    <source>
        <dbReference type="Pfam" id="PF26002"/>
    </source>
</evidence>
<evidence type="ECO:0000256" key="9">
    <source>
        <dbReference type="RuleBase" id="RU365093"/>
    </source>
</evidence>
<feature type="domain" description="AprE-like beta-barrel" evidence="11">
    <location>
        <begin position="342"/>
        <end position="429"/>
    </location>
</feature>
<dbReference type="PROSITE" id="PS00543">
    <property type="entry name" value="HLYD_FAMILY"/>
    <property type="match status" value="1"/>
</dbReference>
<dbReference type="PANTHER" id="PTHR30386:SF27">
    <property type="entry name" value="MEMBRANE FUSION PROTEIN (MFP) FAMILY PROTEIN"/>
    <property type="match status" value="1"/>
</dbReference>
<dbReference type="Pfam" id="PF26002">
    <property type="entry name" value="Beta-barrel_AprE"/>
    <property type="match status" value="1"/>
</dbReference>
<evidence type="ECO:0000256" key="8">
    <source>
        <dbReference type="ARBA" id="ARBA00023136"/>
    </source>
</evidence>
<sequence length="452" mass="51184">MFGRWIKHRFMGNDDRSFSPAMIRLQQRPPAVGAQIMLVVICVIFGSVALWASLGHINILVTGYGKIETVSHLTRIQPVAVGKISRLLVEEGDHVSDGQLLLELDTTEFDVDKLHIERKIAYQALILDRLAMTSDVISLGRREYGPLLSATPLDPEFVEFQQLKMKSEINSYFAELEKFDGRVQEKIAEKAEVTASLNKLERFLAISTEQENAKRVLSEQKVLSRLSWLEERRNLIADEQELYVLKQRERRIEASIRQVKQEKLSYKAAVKSQIATDRLVTLEELSMAREELKRVATRIAHSQLRSPLSGVVHRLQAYRAGEVLVEAQPVMQIIPDDTAFEVSAYVPNRDIGFVRSGSEAVIKVESYPYTQYGQLTGTVKAISPDAIELAGGGLYFEVKITLDQQYIDYHGRKLSLTPGMSVLSEIKTGDRKLMEYFLSPLIKIKDNAFSER</sequence>
<reference evidence="12 13" key="1">
    <citation type="submission" date="2014-12" db="EMBL/GenBank/DDBJ databases">
        <title>Genome sequencing of Photobacterium gaetbulicola AD005a.</title>
        <authorList>
            <person name="Adrian T.G.S."/>
            <person name="Chan K.G."/>
        </authorList>
    </citation>
    <scope>NUCLEOTIDE SEQUENCE [LARGE SCALE GENOMIC DNA]</scope>
    <source>
        <strain evidence="12 13">AD005a</strain>
    </source>
</reference>
<keyword evidence="8 9" id="KW-0472">Membrane</keyword>
<evidence type="ECO:0000313" key="12">
    <source>
        <dbReference type="EMBL" id="KHT64000.1"/>
    </source>
</evidence>
<proteinExistence type="inferred from homology"/>
<evidence type="ECO:0000256" key="2">
    <source>
        <dbReference type="ARBA" id="ARBA00009477"/>
    </source>
</evidence>
<evidence type="ECO:0000256" key="6">
    <source>
        <dbReference type="ARBA" id="ARBA00022692"/>
    </source>
</evidence>
<dbReference type="NCBIfam" id="TIGR01843">
    <property type="entry name" value="type_I_hlyD"/>
    <property type="match status" value="1"/>
</dbReference>
<dbReference type="InterPro" id="IPR058982">
    <property type="entry name" value="Beta-barrel_AprE"/>
</dbReference>
<evidence type="ECO:0000313" key="13">
    <source>
        <dbReference type="Proteomes" id="UP000031278"/>
    </source>
</evidence>
<dbReference type="InterPro" id="IPR010129">
    <property type="entry name" value="T1SS_HlyD"/>
</dbReference>
<keyword evidence="4 9" id="KW-1003">Cell membrane</keyword>
<dbReference type="InterPro" id="IPR058625">
    <property type="entry name" value="MdtA-like_BSH"/>
</dbReference>
<feature type="domain" description="Multidrug resistance protein MdtA-like barrel-sandwich hybrid" evidence="10">
    <location>
        <begin position="76"/>
        <end position="329"/>
    </location>
</feature>
<dbReference type="Gene3D" id="2.40.50.100">
    <property type="match status" value="1"/>
</dbReference>
<dbReference type="Proteomes" id="UP000031278">
    <property type="component" value="Unassembled WGS sequence"/>
</dbReference>
<evidence type="ECO:0000256" key="7">
    <source>
        <dbReference type="ARBA" id="ARBA00022989"/>
    </source>
</evidence>
<keyword evidence="3 9" id="KW-0813">Transport</keyword>
<keyword evidence="5 9" id="KW-0997">Cell inner membrane</keyword>
<organism evidence="12 13">
    <name type="scientific">Photobacterium gaetbulicola</name>
    <dbReference type="NCBI Taxonomy" id="1295392"/>
    <lineage>
        <taxon>Bacteria</taxon>
        <taxon>Pseudomonadati</taxon>
        <taxon>Pseudomonadota</taxon>
        <taxon>Gammaproteobacteria</taxon>
        <taxon>Vibrionales</taxon>
        <taxon>Vibrionaceae</taxon>
        <taxon>Photobacterium</taxon>
    </lineage>
</organism>
<accession>A0A0B9GGT1</accession>
<dbReference type="EMBL" id="JWLZ01000135">
    <property type="protein sequence ID" value="KHT64000.1"/>
    <property type="molecule type" value="Genomic_DNA"/>
</dbReference>
<dbReference type="PANTHER" id="PTHR30386">
    <property type="entry name" value="MEMBRANE FUSION SUBUNIT OF EMRAB-TOLC MULTIDRUG EFFLUX PUMP"/>
    <property type="match status" value="1"/>
</dbReference>
<dbReference type="RefSeq" id="WP_039460729.1">
    <property type="nucleotide sequence ID" value="NZ_JWLZ01000135.1"/>
</dbReference>
<name>A0A0B9GGT1_9GAMM</name>
<dbReference type="GO" id="GO:0009306">
    <property type="term" value="P:protein secretion"/>
    <property type="evidence" value="ECO:0007669"/>
    <property type="project" value="InterPro"/>
</dbReference>
<dbReference type="GO" id="GO:0005886">
    <property type="term" value="C:plasma membrane"/>
    <property type="evidence" value="ECO:0007669"/>
    <property type="project" value="UniProtKB-SubCell"/>
</dbReference>
<evidence type="ECO:0000256" key="4">
    <source>
        <dbReference type="ARBA" id="ARBA00022475"/>
    </source>
</evidence>
<evidence type="ECO:0000256" key="5">
    <source>
        <dbReference type="ARBA" id="ARBA00022519"/>
    </source>
</evidence>
<comment type="similarity">
    <text evidence="2 9">Belongs to the membrane fusion protein (MFP) (TC 8.A.1) family.</text>
</comment>
<keyword evidence="6 9" id="KW-0812">Transmembrane</keyword>
<dbReference type="InterPro" id="IPR006144">
    <property type="entry name" value="Secretion_HlyD_CS"/>
</dbReference>
<keyword evidence="7 9" id="KW-1133">Transmembrane helix</keyword>
<feature type="transmembrane region" description="Helical" evidence="9">
    <location>
        <begin position="32"/>
        <end position="54"/>
    </location>
</feature>
<evidence type="ECO:0000256" key="1">
    <source>
        <dbReference type="ARBA" id="ARBA00004377"/>
    </source>
</evidence>
<dbReference type="InterPro" id="IPR050739">
    <property type="entry name" value="MFP"/>
</dbReference>
<dbReference type="Gene3D" id="2.40.30.170">
    <property type="match status" value="1"/>
</dbReference>
<dbReference type="Pfam" id="PF25917">
    <property type="entry name" value="BSH_RND"/>
    <property type="match status" value="1"/>
</dbReference>